<dbReference type="Gene3D" id="3.40.640.10">
    <property type="entry name" value="Type I PLP-dependent aspartate aminotransferase-like (Major domain)"/>
    <property type="match status" value="1"/>
</dbReference>
<evidence type="ECO:0000256" key="9">
    <source>
        <dbReference type="ARBA" id="ARBA00022898"/>
    </source>
</evidence>
<dbReference type="GO" id="GO:0004400">
    <property type="term" value="F:histidinol-phosphate transaminase activity"/>
    <property type="evidence" value="ECO:0007669"/>
    <property type="project" value="UniProtKB-UniRule"/>
</dbReference>
<dbReference type="Proteomes" id="UP000029578">
    <property type="component" value="Unassembled WGS sequence"/>
</dbReference>
<dbReference type="UniPathway" id="UPA00031">
    <property type="reaction ID" value="UER00012"/>
</dbReference>
<evidence type="ECO:0000256" key="8">
    <source>
        <dbReference type="ARBA" id="ARBA00022679"/>
    </source>
</evidence>
<evidence type="ECO:0000256" key="1">
    <source>
        <dbReference type="ARBA" id="ARBA00001933"/>
    </source>
</evidence>
<comment type="similarity">
    <text evidence="4 12">Belongs to the class-II pyridoxal-phosphate-dependent aminotransferase family. Histidinol-phosphate aminotransferase subfamily.</text>
</comment>
<evidence type="ECO:0000256" key="5">
    <source>
        <dbReference type="ARBA" id="ARBA00011738"/>
    </source>
</evidence>
<dbReference type="InterPro" id="IPR015422">
    <property type="entry name" value="PyrdxlP-dep_Trfase_small"/>
</dbReference>
<evidence type="ECO:0000256" key="6">
    <source>
        <dbReference type="ARBA" id="ARBA00022576"/>
    </source>
</evidence>
<gene>
    <name evidence="12" type="primary">hisC</name>
    <name evidence="14" type="ORF">HMPREF0661_06345</name>
</gene>
<evidence type="ECO:0000313" key="15">
    <source>
        <dbReference type="Proteomes" id="UP000029578"/>
    </source>
</evidence>
<comment type="subunit">
    <text evidence="5 12">Homodimer.</text>
</comment>
<dbReference type="InterPro" id="IPR015421">
    <property type="entry name" value="PyrdxlP-dep_Trfase_major"/>
</dbReference>
<evidence type="ECO:0000313" key="14">
    <source>
        <dbReference type="EMBL" id="KGF48882.1"/>
    </source>
</evidence>
<dbReference type="RefSeq" id="WP_036864643.1">
    <property type="nucleotide sequence ID" value="NZ_JRNS01000332.1"/>
</dbReference>
<dbReference type="HAMAP" id="MF_01023">
    <property type="entry name" value="HisC_aminotrans_2"/>
    <property type="match status" value="1"/>
</dbReference>
<comment type="pathway">
    <text evidence="3">Lipid metabolism.</text>
</comment>
<sequence length="349" mass="40026">MINLQNLIRTNIRELISCAETKAKENVRDSQHIMLDANENPYNKPFNRYPSDDQIELKEELAKLKGVRTKEIFLSNGSTEAIDMCYRIFCQPKVDNVVAVEPTCELYKHFARLNDIEYRSVLLDEEFQLNATELLKACDKHTKLVWLCSPNTPSGNLLNVEEVEKVLKGFDGIVIIDEAYTDFTRLQTFRERISEFPNIIVLNTFSKAWASAAIRLGVVYAQEAIISIFNKVSSPYHISQLTQEQGLDALKHRYDIEDWIKILLLERKRMILAFESLACCEKVYPSNANFFLAKMKDAQSVYDYLCEKGIHVRECSNVSLCGNCLRITIGSKAENAEILGILRCYKPTK</sequence>
<dbReference type="GO" id="GO:0030170">
    <property type="term" value="F:pyridoxal phosphate binding"/>
    <property type="evidence" value="ECO:0007669"/>
    <property type="project" value="InterPro"/>
</dbReference>
<comment type="pathway">
    <text evidence="2 12">Amino-acid biosynthesis; L-histidine biosynthesis; L-histidine from 5-phospho-alpha-D-ribose 1-diphosphate: step 7/9.</text>
</comment>
<comment type="caution">
    <text evidence="14">The sequence shown here is derived from an EMBL/GenBank/DDBJ whole genome shotgun (WGS) entry which is preliminary data.</text>
</comment>
<comment type="catalytic activity">
    <reaction evidence="11 12">
        <text>L-histidinol phosphate + 2-oxoglutarate = 3-(imidazol-4-yl)-2-oxopropyl phosphate + L-glutamate</text>
        <dbReference type="Rhea" id="RHEA:23744"/>
        <dbReference type="ChEBI" id="CHEBI:16810"/>
        <dbReference type="ChEBI" id="CHEBI:29985"/>
        <dbReference type="ChEBI" id="CHEBI:57766"/>
        <dbReference type="ChEBI" id="CHEBI:57980"/>
        <dbReference type="EC" id="2.6.1.9"/>
    </reaction>
</comment>
<dbReference type="InterPro" id="IPR015424">
    <property type="entry name" value="PyrdxlP-dep_Trfase"/>
</dbReference>
<dbReference type="InterPro" id="IPR001917">
    <property type="entry name" value="Aminotrans_II_pyridoxalP_BS"/>
</dbReference>
<evidence type="ECO:0000256" key="11">
    <source>
        <dbReference type="ARBA" id="ARBA00047481"/>
    </source>
</evidence>
<dbReference type="CDD" id="cd00609">
    <property type="entry name" value="AAT_like"/>
    <property type="match status" value="1"/>
</dbReference>
<feature type="domain" description="Aminotransferase class I/classII large" evidence="13">
    <location>
        <begin position="30"/>
        <end position="339"/>
    </location>
</feature>
<keyword evidence="8 12" id="KW-0808">Transferase</keyword>
<protein>
    <recommendedName>
        <fullName evidence="12">Histidinol-phosphate aminotransferase</fullName>
        <ecNumber evidence="12">2.6.1.9</ecNumber>
    </recommendedName>
    <alternativeName>
        <fullName evidence="12">Imidazole acetol-phosphate transaminase</fullName>
    </alternativeName>
</protein>
<evidence type="ECO:0000259" key="13">
    <source>
        <dbReference type="Pfam" id="PF00155"/>
    </source>
</evidence>
<proteinExistence type="inferred from homology"/>
<evidence type="ECO:0000256" key="12">
    <source>
        <dbReference type="HAMAP-Rule" id="MF_01023"/>
    </source>
</evidence>
<dbReference type="InterPro" id="IPR005861">
    <property type="entry name" value="HisP_aminotrans"/>
</dbReference>
<dbReference type="NCBIfam" id="TIGR01141">
    <property type="entry name" value="hisC"/>
    <property type="match status" value="1"/>
</dbReference>
<feature type="modified residue" description="N6-(pyridoxal phosphate)lysine" evidence="12">
    <location>
        <position position="207"/>
    </location>
</feature>
<dbReference type="SUPFAM" id="SSF53383">
    <property type="entry name" value="PLP-dependent transferases"/>
    <property type="match status" value="1"/>
</dbReference>
<dbReference type="AlphaFoldDB" id="A0A096C1L2"/>
<dbReference type="PANTHER" id="PTHR42885:SF2">
    <property type="entry name" value="HISTIDINOL-PHOSPHATE AMINOTRANSFERASE"/>
    <property type="match status" value="1"/>
</dbReference>
<comment type="cofactor">
    <cofactor evidence="1 12">
        <name>pyridoxal 5'-phosphate</name>
        <dbReference type="ChEBI" id="CHEBI:597326"/>
    </cofactor>
</comment>
<organism evidence="14 15">
    <name type="scientific">Prevotella melaninogenica DNF00666</name>
    <dbReference type="NCBI Taxonomy" id="1401073"/>
    <lineage>
        <taxon>Bacteria</taxon>
        <taxon>Pseudomonadati</taxon>
        <taxon>Bacteroidota</taxon>
        <taxon>Bacteroidia</taxon>
        <taxon>Bacteroidales</taxon>
        <taxon>Prevotellaceae</taxon>
        <taxon>Prevotella</taxon>
    </lineage>
</organism>
<evidence type="ECO:0000256" key="7">
    <source>
        <dbReference type="ARBA" id="ARBA00022605"/>
    </source>
</evidence>
<evidence type="ECO:0000256" key="4">
    <source>
        <dbReference type="ARBA" id="ARBA00007970"/>
    </source>
</evidence>
<dbReference type="EC" id="2.6.1.9" evidence="12"/>
<evidence type="ECO:0000256" key="2">
    <source>
        <dbReference type="ARBA" id="ARBA00005011"/>
    </source>
</evidence>
<dbReference type="EMBL" id="JRNS01000332">
    <property type="protein sequence ID" value="KGF48882.1"/>
    <property type="molecule type" value="Genomic_DNA"/>
</dbReference>
<dbReference type="GO" id="GO:0000105">
    <property type="term" value="P:L-histidine biosynthetic process"/>
    <property type="evidence" value="ECO:0007669"/>
    <property type="project" value="UniProtKB-UniRule"/>
</dbReference>
<keyword evidence="6 12" id="KW-0032">Aminotransferase</keyword>
<evidence type="ECO:0000256" key="3">
    <source>
        <dbReference type="ARBA" id="ARBA00005189"/>
    </source>
</evidence>
<dbReference type="PROSITE" id="PS00599">
    <property type="entry name" value="AA_TRANSFER_CLASS_2"/>
    <property type="match status" value="1"/>
</dbReference>
<reference evidence="14 15" key="1">
    <citation type="submission" date="2014-07" db="EMBL/GenBank/DDBJ databases">
        <authorList>
            <person name="McCorrison J."/>
            <person name="Sanka R."/>
            <person name="Torralba M."/>
            <person name="Gillis M."/>
            <person name="Haft D.H."/>
            <person name="Methe B."/>
            <person name="Sutton G."/>
            <person name="Nelson K.E."/>
        </authorList>
    </citation>
    <scope>NUCLEOTIDE SEQUENCE [LARGE SCALE GENOMIC DNA]</scope>
    <source>
        <strain evidence="14 15">DNF00666</strain>
    </source>
</reference>
<dbReference type="InterPro" id="IPR004839">
    <property type="entry name" value="Aminotransferase_I/II_large"/>
</dbReference>
<dbReference type="PANTHER" id="PTHR42885">
    <property type="entry name" value="HISTIDINOL-PHOSPHATE AMINOTRANSFERASE-RELATED"/>
    <property type="match status" value="1"/>
</dbReference>
<keyword evidence="10 12" id="KW-0368">Histidine biosynthesis</keyword>
<dbReference type="Pfam" id="PF00155">
    <property type="entry name" value="Aminotran_1_2"/>
    <property type="match status" value="1"/>
</dbReference>
<evidence type="ECO:0000256" key="10">
    <source>
        <dbReference type="ARBA" id="ARBA00023102"/>
    </source>
</evidence>
<accession>A0A096C1L2</accession>
<keyword evidence="7 12" id="KW-0028">Amino-acid biosynthesis</keyword>
<keyword evidence="9 12" id="KW-0663">Pyridoxal phosphate</keyword>
<name>A0A096C1L2_9BACT</name>
<dbReference type="Gene3D" id="3.90.1150.10">
    <property type="entry name" value="Aspartate Aminotransferase, domain 1"/>
    <property type="match status" value="1"/>
</dbReference>